<accession>A0A8H9KXQ3</accession>
<evidence type="ECO:0000256" key="1">
    <source>
        <dbReference type="SAM" id="MobiDB-lite"/>
    </source>
</evidence>
<keyword evidence="5" id="KW-1185">Reference proteome</keyword>
<comment type="caution">
    <text evidence="2">The sequence shown here is derived from an EMBL/GenBank/DDBJ whole genome shotgun (WGS) entry which is preliminary data.</text>
</comment>
<sequence>MTYSQPDPAEETTAGGAPEQPDTDDQFLEESGREDAALEIDADDVPTEKDDATEQDDSAGE</sequence>
<proteinExistence type="predicted"/>
<dbReference type="AlphaFoldDB" id="A0A8H9KXQ3"/>
<dbReference type="EMBL" id="JAFBCG010000001">
    <property type="protein sequence ID" value="MBM7801638.1"/>
    <property type="molecule type" value="Genomic_DNA"/>
</dbReference>
<protein>
    <submittedName>
        <fullName evidence="2">Uncharacterized protein</fullName>
    </submittedName>
</protein>
<gene>
    <name evidence="2" type="ORF">GCM10009769_03660</name>
    <name evidence="3" type="ORF">JOE58_000889</name>
</gene>
<feature type="region of interest" description="Disordered" evidence="1">
    <location>
        <begin position="1"/>
        <end position="61"/>
    </location>
</feature>
<name>A0A8H9KXQ3_9MICO</name>
<evidence type="ECO:0000313" key="4">
    <source>
        <dbReference type="Proteomes" id="UP000648535"/>
    </source>
</evidence>
<evidence type="ECO:0000313" key="5">
    <source>
        <dbReference type="Proteomes" id="UP000746584"/>
    </source>
</evidence>
<reference evidence="2" key="2">
    <citation type="submission" date="2020-09" db="EMBL/GenBank/DDBJ databases">
        <authorList>
            <person name="Sun Q."/>
            <person name="Ohkuma M."/>
        </authorList>
    </citation>
    <scope>NUCLEOTIDE SEQUENCE</scope>
    <source>
        <strain evidence="2">JCM 1480</strain>
    </source>
</reference>
<dbReference type="RefSeq" id="WP_175329229.1">
    <property type="nucleotide sequence ID" value="NZ_BMOI01000001.1"/>
</dbReference>
<evidence type="ECO:0000313" key="2">
    <source>
        <dbReference type="EMBL" id="GGK88937.1"/>
    </source>
</evidence>
<dbReference type="EMBL" id="BMOI01000001">
    <property type="protein sequence ID" value="GGK88937.1"/>
    <property type="molecule type" value="Genomic_DNA"/>
</dbReference>
<dbReference type="Proteomes" id="UP000648535">
    <property type="component" value="Unassembled WGS sequence"/>
</dbReference>
<reference evidence="3 5" key="3">
    <citation type="submission" date="2021-01" db="EMBL/GenBank/DDBJ databases">
        <title>Sequencing the genomes of 1000 actinobacteria strains.</title>
        <authorList>
            <person name="Klenk H.-P."/>
        </authorList>
    </citation>
    <scope>NUCLEOTIDE SEQUENCE [LARGE SCALE GENOMIC DNA]</scope>
    <source>
        <strain evidence="3 5">DSM 20542</strain>
    </source>
</reference>
<reference evidence="2" key="1">
    <citation type="journal article" date="2014" name="Int. J. Syst. Evol. Microbiol.">
        <title>Complete genome sequence of Corynebacterium casei LMG S-19264T (=DSM 44701T), isolated from a smear-ripened cheese.</title>
        <authorList>
            <consortium name="US DOE Joint Genome Institute (JGI-PGF)"/>
            <person name="Walter F."/>
            <person name="Albersmeier A."/>
            <person name="Kalinowski J."/>
            <person name="Ruckert C."/>
        </authorList>
    </citation>
    <scope>NUCLEOTIDE SEQUENCE</scope>
    <source>
        <strain evidence="2">JCM 1480</strain>
    </source>
</reference>
<dbReference type="Proteomes" id="UP000746584">
    <property type="component" value="Unassembled WGS sequence"/>
</dbReference>
<organism evidence="2 4">
    <name type="scientific">Curtobacterium luteum</name>
    <dbReference type="NCBI Taxonomy" id="33881"/>
    <lineage>
        <taxon>Bacteria</taxon>
        <taxon>Bacillati</taxon>
        <taxon>Actinomycetota</taxon>
        <taxon>Actinomycetes</taxon>
        <taxon>Micrococcales</taxon>
        <taxon>Microbacteriaceae</taxon>
        <taxon>Curtobacterium</taxon>
    </lineage>
</organism>
<evidence type="ECO:0000313" key="3">
    <source>
        <dbReference type="EMBL" id="MBM7801638.1"/>
    </source>
</evidence>